<dbReference type="AlphaFoldDB" id="A0AB34HAD9"/>
<comment type="caution">
    <text evidence="2">The sequence shown here is derived from an EMBL/GenBank/DDBJ whole genome shotgun (WGS) entry which is preliminary data.</text>
</comment>
<keyword evidence="3" id="KW-1185">Reference proteome</keyword>
<feature type="compositionally biased region" description="Polar residues" evidence="1">
    <location>
        <begin position="171"/>
        <end position="184"/>
    </location>
</feature>
<evidence type="ECO:0000313" key="3">
    <source>
        <dbReference type="Proteomes" id="UP001159641"/>
    </source>
</evidence>
<evidence type="ECO:0000313" key="2">
    <source>
        <dbReference type="EMBL" id="KAJ8789138.1"/>
    </source>
</evidence>
<sequence>MQHTTLWTFVTFSAAPPHELLAALEASEIGSEIAVVRHLNFGHSCYSLILQWRIEFVMSVGKWDLWRQGGQGRLPLPASFRAVGDQVSGSPLSGDEAVKQSREVGHTPILKWMQSLLSPGKNHGYRVTMKKSTPKGSTGLPLWLPGNVWCDLIGWHVVEDGTAQDPHWERSSVSTVAQDTASVS</sequence>
<reference evidence="2 3" key="1">
    <citation type="submission" date="2022-11" db="EMBL/GenBank/DDBJ databases">
        <title>Whole genome sequence of Eschrichtius robustus ER-17-0199.</title>
        <authorList>
            <person name="Bruniche-Olsen A."/>
            <person name="Black A.N."/>
            <person name="Fields C.J."/>
            <person name="Walden K."/>
            <person name="Dewoody J.A."/>
        </authorList>
    </citation>
    <scope>NUCLEOTIDE SEQUENCE [LARGE SCALE GENOMIC DNA]</scope>
    <source>
        <strain evidence="2">ER-17-0199</strain>
        <tissue evidence="2">Blubber</tissue>
    </source>
</reference>
<organism evidence="2 3">
    <name type="scientific">Eschrichtius robustus</name>
    <name type="common">California gray whale</name>
    <name type="synonym">Eschrichtius gibbosus</name>
    <dbReference type="NCBI Taxonomy" id="9764"/>
    <lineage>
        <taxon>Eukaryota</taxon>
        <taxon>Metazoa</taxon>
        <taxon>Chordata</taxon>
        <taxon>Craniata</taxon>
        <taxon>Vertebrata</taxon>
        <taxon>Euteleostomi</taxon>
        <taxon>Mammalia</taxon>
        <taxon>Eutheria</taxon>
        <taxon>Laurasiatheria</taxon>
        <taxon>Artiodactyla</taxon>
        <taxon>Whippomorpha</taxon>
        <taxon>Cetacea</taxon>
        <taxon>Mysticeti</taxon>
        <taxon>Eschrichtiidae</taxon>
        <taxon>Eschrichtius</taxon>
    </lineage>
</organism>
<accession>A0AB34HAD9</accession>
<gene>
    <name evidence="2" type="ORF">J1605_022239</name>
</gene>
<protein>
    <submittedName>
        <fullName evidence="2">Uncharacterized protein</fullName>
    </submittedName>
</protein>
<feature type="region of interest" description="Disordered" evidence="1">
    <location>
        <begin position="165"/>
        <end position="184"/>
    </location>
</feature>
<dbReference type="Proteomes" id="UP001159641">
    <property type="component" value="Unassembled WGS sequence"/>
</dbReference>
<evidence type="ECO:0000256" key="1">
    <source>
        <dbReference type="SAM" id="MobiDB-lite"/>
    </source>
</evidence>
<name>A0AB34HAD9_ESCRO</name>
<proteinExistence type="predicted"/>
<dbReference type="EMBL" id="JAIQCJ010001508">
    <property type="protein sequence ID" value="KAJ8789138.1"/>
    <property type="molecule type" value="Genomic_DNA"/>
</dbReference>